<comment type="similarity">
    <text evidence="1">Belongs to the SCO1/2 family.</text>
</comment>
<evidence type="ECO:0000313" key="5">
    <source>
        <dbReference type="EMBL" id="SVA09510.1"/>
    </source>
</evidence>
<dbReference type="Pfam" id="PF02630">
    <property type="entry name" value="SCO1-SenC"/>
    <property type="match status" value="1"/>
</dbReference>
<organism evidence="5">
    <name type="scientific">marine metagenome</name>
    <dbReference type="NCBI Taxonomy" id="408172"/>
    <lineage>
        <taxon>unclassified sequences</taxon>
        <taxon>metagenomes</taxon>
        <taxon>ecological metagenomes</taxon>
    </lineage>
</organism>
<dbReference type="InterPro" id="IPR036249">
    <property type="entry name" value="Thioredoxin-like_sf"/>
</dbReference>
<feature type="domain" description="Thioredoxin" evidence="4">
    <location>
        <begin position="30"/>
        <end position="189"/>
    </location>
</feature>
<evidence type="ECO:0000256" key="1">
    <source>
        <dbReference type="ARBA" id="ARBA00010996"/>
    </source>
</evidence>
<dbReference type="InterPro" id="IPR003782">
    <property type="entry name" value="SCO1/SenC"/>
</dbReference>
<proteinExistence type="inferred from homology"/>
<dbReference type="PANTHER" id="PTHR12151">
    <property type="entry name" value="ELECTRON TRANSPORT PROTIN SCO1/SENC FAMILY MEMBER"/>
    <property type="match status" value="1"/>
</dbReference>
<feature type="transmembrane region" description="Helical" evidence="3">
    <location>
        <begin position="6"/>
        <end position="24"/>
    </location>
</feature>
<dbReference type="CDD" id="cd02968">
    <property type="entry name" value="SCO"/>
    <property type="match status" value="1"/>
</dbReference>
<dbReference type="PANTHER" id="PTHR12151:SF25">
    <property type="entry name" value="LINALOOL DEHYDRATASE_ISOMERASE DOMAIN-CONTAINING PROTEIN"/>
    <property type="match status" value="1"/>
</dbReference>
<dbReference type="SUPFAM" id="SSF52833">
    <property type="entry name" value="Thioredoxin-like"/>
    <property type="match status" value="1"/>
</dbReference>
<dbReference type="AlphaFoldDB" id="A0A381SZV0"/>
<keyword evidence="3" id="KW-0472">Membrane</keyword>
<sequence length="192" mass="22256">MSYKPWYYGITFAVIIALIFLLQLKKEPVIPVIGKIPEFHLVDQNDDLFTLQNMEGRVWLADFIFTTCSGPCPIMTERMRTVQKDFKDYEDMRFVSFTVNPDYDTPEILSGYAHRNRADTSTWSFVTGNYEEIQNLIGKGFKMGDVDEIVFHSTQLALVDDKGNLRGYYSGTEPSEHKSLKRDIKYLLKQIN</sequence>
<keyword evidence="2" id="KW-0186">Copper</keyword>
<reference evidence="5" key="1">
    <citation type="submission" date="2018-05" db="EMBL/GenBank/DDBJ databases">
        <authorList>
            <person name="Lanie J.A."/>
            <person name="Ng W.-L."/>
            <person name="Kazmierczak K.M."/>
            <person name="Andrzejewski T.M."/>
            <person name="Davidsen T.M."/>
            <person name="Wayne K.J."/>
            <person name="Tettelin H."/>
            <person name="Glass J.I."/>
            <person name="Rusch D."/>
            <person name="Podicherti R."/>
            <person name="Tsui H.-C.T."/>
            <person name="Winkler M.E."/>
        </authorList>
    </citation>
    <scope>NUCLEOTIDE SEQUENCE</scope>
</reference>
<gene>
    <name evidence="5" type="ORF">METZ01_LOCUS62364</name>
</gene>
<dbReference type="EMBL" id="UINC01003819">
    <property type="protein sequence ID" value="SVA09510.1"/>
    <property type="molecule type" value="Genomic_DNA"/>
</dbReference>
<dbReference type="PROSITE" id="PS51352">
    <property type="entry name" value="THIOREDOXIN_2"/>
    <property type="match status" value="1"/>
</dbReference>
<protein>
    <recommendedName>
        <fullName evidence="4">Thioredoxin domain-containing protein</fullName>
    </recommendedName>
</protein>
<accession>A0A381SZV0</accession>
<name>A0A381SZV0_9ZZZZ</name>
<evidence type="ECO:0000256" key="2">
    <source>
        <dbReference type="ARBA" id="ARBA00023008"/>
    </source>
</evidence>
<evidence type="ECO:0000259" key="4">
    <source>
        <dbReference type="PROSITE" id="PS51352"/>
    </source>
</evidence>
<keyword evidence="3" id="KW-0812">Transmembrane</keyword>
<evidence type="ECO:0000256" key="3">
    <source>
        <dbReference type="SAM" id="Phobius"/>
    </source>
</evidence>
<dbReference type="InterPro" id="IPR013766">
    <property type="entry name" value="Thioredoxin_domain"/>
</dbReference>
<keyword evidence="3" id="KW-1133">Transmembrane helix</keyword>
<dbReference type="Gene3D" id="3.40.30.10">
    <property type="entry name" value="Glutaredoxin"/>
    <property type="match status" value="1"/>
</dbReference>